<dbReference type="Gene3D" id="3.50.50.60">
    <property type="entry name" value="FAD/NAD(P)-binding domain"/>
    <property type="match status" value="1"/>
</dbReference>
<dbReference type="GO" id="GO:0050660">
    <property type="term" value="F:flavin adenine dinucleotide binding"/>
    <property type="evidence" value="ECO:0007669"/>
    <property type="project" value="InterPro"/>
</dbReference>
<proteinExistence type="predicted"/>
<organism evidence="6 7">
    <name type="scientific">Planctomyces bekefii</name>
    <dbReference type="NCBI Taxonomy" id="1653850"/>
    <lineage>
        <taxon>Bacteria</taxon>
        <taxon>Pseudomonadati</taxon>
        <taxon>Planctomycetota</taxon>
        <taxon>Planctomycetia</taxon>
        <taxon>Planctomycetales</taxon>
        <taxon>Planctomycetaceae</taxon>
        <taxon>Planctomyces</taxon>
    </lineage>
</organism>
<protein>
    <submittedName>
        <fullName evidence="6">Glycine oxidase ThiO</fullName>
    </submittedName>
</protein>
<keyword evidence="3" id="KW-0560">Oxidoreductase</keyword>
<comment type="pathway">
    <text evidence="1">Cofactor biosynthesis; thiamine diphosphate biosynthesis.</text>
</comment>
<evidence type="ECO:0000256" key="3">
    <source>
        <dbReference type="ARBA" id="ARBA00023002"/>
    </source>
</evidence>
<sequence>MSHTGSGIVLLGGGVVGLTTALLLRQRGVEVTVVERSLIGREASWAGAGMLPPGRAMAAESAEVRLRSFSCLCWSELNDLLQRLTGADNGYRICGSCVLADAADAAEEAEREAARWASEGVLAEVLDGGSLRQRFPMFSAAYSAAVWLPEFAQVRNPWHLQILRSACESAGVSIVENAGDASLECGSGRITAVRTADRVLYPTAVCLTSGAWTGGLLEQFGVQSRIRPIRGQMVLMRVGAGWLPGVVECGRRYLVPRQDGLLLAGSTEEDVGFCRENTVAGVRGLLEFACELVPELAVAPIVKTWAGLRPGTPDGLPLLGRVAGCENLYVGAGHFRSGLQMSPGTARILCDLMLDGRSPISLEGLQVERFSAGVWKGASCER</sequence>
<reference evidence="6 7" key="1">
    <citation type="submission" date="2019-08" db="EMBL/GenBank/DDBJ databases">
        <title>100 year-old enigma solved: identification of Planctomyces bekefii, the type genus and species of the phylum Planctomycetes.</title>
        <authorList>
            <person name="Svetlana D.N."/>
            <person name="Overmann J."/>
        </authorList>
    </citation>
    <scope>NUCLEOTIDE SEQUENCE [LARGE SCALE GENOMIC DNA]</scope>
    <source>
        <strain evidence="6">Phe10_nw2017</strain>
    </source>
</reference>
<name>A0A5C6M7C3_9PLAN</name>
<dbReference type="GO" id="GO:0009228">
    <property type="term" value="P:thiamine biosynthetic process"/>
    <property type="evidence" value="ECO:0007669"/>
    <property type="project" value="UniProtKB-KW"/>
</dbReference>
<keyword evidence="4" id="KW-1133">Transmembrane helix</keyword>
<dbReference type="SUPFAM" id="SSF54373">
    <property type="entry name" value="FAD-linked reductases, C-terminal domain"/>
    <property type="match status" value="1"/>
</dbReference>
<dbReference type="GO" id="GO:0005737">
    <property type="term" value="C:cytoplasm"/>
    <property type="evidence" value="ECO:0007669"/>
    <property type="project" value="TreeGrafter"/>
</dbReference>
<dbReference type="PANTHER" id="PTHR13847">
    <property type="entry name" value="SARCOSINE DEHYDROGENASE-RELATED"/>
    <property type="match status" value="1"/>
</dbReference>
<dbReference type="InterPro" id="IPR012727">
    <property type="entry name" value="Gly_oxidase_ThiO"/>
</dbReference>
<evidence type="ECO:0000256" key="2">
    <source>
        <dbReference type="ARBA" id="ARBA00022977"/>
    </source>
</evidence>
<dbReference type="EMBL" id="SRHE01000130">
    <property type="protein sequence ID" value="TWW09995.1"/>
    <property type="molecule type" value="Genomic_DNA"/>
</dbReference>
<dbReference type="UniPathway" id="UPA00060"/>
<keyword evidence="4" id="KW-0812">Transmembrane</keyword>
<dbReference type="NCBIfam" id="TIGR02352">
    <property type="entry name" value="thiamin_ThiO"/>
    <property type="match status" value="1"/>
</dbReference>
<evidence type="ECO:0000256" key="1">
    <source>
        <dbReference type="ARBA" id="ARBA00004948"/>
    </source>
</evidence>
<dbReference type="Pfam" id="PF01266">
    <property type="entry name" value="DAO"/>
    <property type="match status" value="1"/>
</dbReference>
<reference evidence="6 7" key="2">
    <citation type="submission" date="2019-08" db="EMBL/GenBank/DDBJ databases">
        <authorList>
            <person name="Henke P."/>
        </authorList>
    </citation>
    <scope>NUCLEOTIDE SEQUENCE [LARGE SCALE GENOMIC DNA]</scope>
    <source>
        <strain evidence="6">Phe10_nw2017</strain>
    </source>
</reference>
<gene>
    <name evidence="6" type="ORF">E3A20_08750</name>
</gene>
<evidence type="ECO:0000313" key="7">
    <source>
        <dbReference type="Proteomes" id="UP000321083"/>
    </source>
</evidence>
<dbReference type="GO" id="GO:0009229">
    <property type="term" value="P:thiamine diphosphate biosynthetic process"/>
    <property type="evidence" value="ECO:0007669"/>
    <property type="project" value="UniProtKB-UniPathway"/>
</dbReference>
<keyword evidence="7" id="KW-1185">Reference proteome</keyword>
<dbReference type="Gene3D" id="3.30.9.10">
    <property type="entry name" value="D-Amino Acid Oxidase, subunit A, domain 2"/>
    <property type="match status" value="1"/>
</dbReference>
<feature type="domain" description="FAD dependent oxidoreductase" evidence="5">
    <location>
        <begin position="9"/>
        <end position="352"/>
    </location>
</feature>
<keyword evidence="4" id="KW-0472">Membrane</keyword>
<dbReference type="SUPFAM" id="SSF51905">
    <property type="entry name" value="FAD/NAD(P)-binding domain"/>
    <property type="match status" value="1"/>
</dbReference>
<accession>A0A5C6M7C3</accession>
<dbReference type="InterPro" id="IPR006076">
    <property type="entry name" value="FAD-dep_OxRdtase"/>
</dbReference>
<dbReference type="Proteomes" id="UP000321083">
    <property type="component" value="Unassembled WGS sequence"/>
</dbReference>
<dbReference type="AlphaFoldDB" id="A0A5C6M7C3"/>
<dbReference type="InterPro" id="IPR036188">
    <property type="entry name" value="FAD/NAD-bd_sf"/>
</dbReference>
<keyword evidence="2" id="KW-0784">Thiamine biosynthesis</keyword>
<evidence type="ECO:0000313" key="6">
    <source>
        <dbReference type="EMBL" id="TWW09995.1"/>
    </source>
</evidence>
<dbReference type="PANTHER" id="PTHR13847:SF289">
    <property type="entry name" value="GLYCINE OXIDASE"/>
    <property type="match status" value="1"/>
</dbReference>
<evidence type="ECO:0000256" key="4">
    <source>
        <dbReference type="SAM" id="Phobius"/>
    </source>
</evidence>
<evidence type="ECO:0000259" key="5">
    <source>
        <dbReference type="Pfam" id="PF01266"/>
    </source>
</evidence>
<comment type="caution">
    <text evidence="6">The sequence shown here is derived from an EMBL/GenBank/DDBJ whole genome shotgun (WGS) entry which is preliminary data.</text>
</comment>
<dbReference type="GO" id="GO:0016491">
    <property type="term" value="F:oxidoreductase activity"/>
    <property type="evidence" value="ECO:0007669"/>
    <property type="project" value="UniProtKB-KW"/>
</dbReference>
<feature type="transmembrane region" description="Helical" evidence="4">
    <location>
        <begin position="6"/>
        <end position="24"/>
    </location>
</feature>